<dbReference type="Pfam" id="PF00441">
    <property type="entry name" value="Acyl-CoA_dh_1"/>
    <property type="match status" value="1"/>
</dbReference>
<protein>
    <submittedName>
        <fullName evidence="8">Acyl-CoA dehydrogenase family protein</fullName>
    </submittedName>
</protein>
<dbReference type="InterPro" id="IPR009075">
    <property type="entry name" value="AcylCo_DH/oxidase_C"/>
</dbReference>
<feature type="domain" description="Acyl-CoA dehydrogenase/oxidase N-terminal" evidence="7">
    <location>
        <begin position="6"/>
        <end position="98"/>
    </location>
</feature>
<dbReference type="Proteomes" id="UP001501598">
    <property type="component" value="Unassembled WGS sequence"/>
</dbReference>
<evidence type="ECO:0000313" key="9">
    <source>
        <dbReference type="Proteomes" id="UP001501598"/>
    </source>
</evidence>
<name>A0ABP8S0J8_9PSEU</name>
<dbReference type="InterPro" id="IPR009100">
    <property type="entry name" value="AcylCoA_DH/oxidase_NM_dom_sf"/>
</dbReference>
<dbReference type="EMBL" id="BAABGT010000083">
    <property type="protein sequence ID" value="GAA4554639.1"/>
    <property type="molecule type" value="Genomic_DNA"/>
</dbReference>
<dbReference type="InterPro" id="IPR037069">
    <property type="entry name" value="AcylCoA_DH/ox_N_sf"/>
</dbReference>
<proteinExistence type="inferred from homology"/>
<evidence type="ECO:0000256" key="4">
    <source>
        <dbReference type="ARBA" id="ARBA00022827"/>
    </source>
</evidence>
<dbReference type="SUPFAM" id="SSF47203">
    <property type="entry name" value="Acyl-CoA dehydrogenase C-terminal domain-like"/>
    <property type="match status" value="1"/>
</dbReference>
<keyword evidence="9" id="KW-1185">Reference proteome</keyword>
<dbReference type="InterPro" id="IPR013786">
    <property type="entry name" value="AcylCoA_DH/ox_N"/>
</dbReference>
<keyword evidence="4" id="KW-0274">FAD</keyword>
<dbReference type="Pfam" id="PF02771">
    <property type="entry name" value="Acyl-CoA_dh_N"/>
    <property type="match status" value="1"/>
</dbReference>
<evidence type="ECO:0000256" key="1">
    <source>
        <dbReference type="ARBA" id="ARBA00001974"/>
    </source>
</evidence>
<dbReference type="PANTHER" id="PTHR43884:SF20">
    <property type="entry name" value="ACYL-COA DEHYDROGENASE FADE28"/>
    <property type="match status" value="1"/>
</dbReference>
<evidence type="ECO:0000259" key="7">
    <source>
        <dbReference type="Pfam" id="PF02771"/>
    </source>
</evidence>
<sequence length="359" mass="37482">MDLLLTSEQEQLRAAARAFLASHGAPSADRAPGCDPASWLRSCRELGLAGLLAAGEWGGSDAGLREAALVMQEGGAVLDTSPLLSTSLAMAALRAVGETAGGAWVADAVDGRRRVALLLATRADRDTIVLTAASEKGPARVDARVSGVLDAVDADFFVVLGALADGRPGVGLVDADEPGVRRDPLSGLDLTRSFARVEITGAAAHVEAVSPPVMDDIRSRLDTLVAAELVGVIRHCVEALGAYVNTRVAFGRTIGSYQGVKHQLADMYCTFELADTAVRAAAAAIDDSEPDAALEAAVALHKATNSALDVTAESLRLYGGIGYTWEHDAHLYFRRARVDAVLLGRPEAQARRLAALLSV</sequence>
<evidence type="ECO:0000313" key="8">
    <source>
        <dbReference type="EMBL" id="GAA4554639.1"/>
    </source>
</evidence>
<accession>A0ABP8S0J8</accession>
<feature type="domain" description="Acyl-CoA dehydrogenase/oxidase C-terminal" evidence="6">
    <location>
        <begin position="224"/>
        <end position="355"/>
    </location>
</feature>
<dbReference type="Gene3D" id="1.20.140.10">
    <property type="entry name" value="Butyryl-CoA Dehydrogenase, subunit A, domain 3"/>
    <property type="match status" value="1"/>
</dbReference>
<keyword evidence="3" id="KW-0285">Flavoprotein</keyword>
<gene>
    <name evidence="8" type="ORF">GCM10023175_53020</name>
</gene>
<organism evidence="8 9">
    <name type="scientific">Pseudonocardia xishanensis</name>
    <dbReference type="NCBI Taxonomy" id="630995"/>
    <lineage>
        <taxon>Bacteria</taxon>
        <taxon>Bacillati</taxon>
        <taxon>Actinomycetota</taxon>
        <taxon>Actinomycetes</taxon>
        <taxon>Pseudonocardiales</taxon>
        <taxon>Pseudonocardiaceae</taxon>
        <taxon>Pseudonocardia</taxon>
    </lineage>
</organism>
<dbReference type="PANTHER" id="PTHR43884">
    <property type="entry name" value="ACYL-COA DEHYDROGENASE"/>
    <property type="match status" value="1"/>
</dbReference>
<evidence type="ECO:0000256" key="5">
    <source>
        <dbReference type="ARBA" id="ARBA00023002"/>
    </source>
</evidence>
<evidence type="ECO:0000259" key="6">
    <source>
        <dbReference type="Pfam" id="PF00441"/>
    </source>
</evidence>
<comment type="similarity">
    <text evidence="2">Belongs to the acyl-CoA dehydrogenase family.</text>
</comment>
<reference evidence="9" key="1">
    <citation type="journal article" date="2019" name="Int. J. Syst. Evol. Microbiol.">
        <title>The Global Catalogue of Microorganisms (GCM) 10K type strain sequencing project: providing services to taxonomists for standard genome sequencing and annotation.</title>
        <authorList>
            <consortium name="The Broad Institute Genomics Platform"/>
            <consortium name="The Broad Institute Genome Sequencing Center for Infectious Disease"/>
            <person name="Wu L."/>
            <person name="Ma J."/>
        </authorList>
    </citation>
    <scope>NUCLEOTIDE SEQUENCE [LARGE SCALE GENOMIC DNA]</scope>
    <source>
        <strain evidence="9">JCM 17906</strain>
    </source>
</reference>
<dbReference type="Gene3D" id="1.10.540.10">
    <property type="entry name" value="Acyl-CoA dehydrogenase/oxidase, N-terminal domain"/>
    <property type="match status" value="1"/>
</dbReference>
<comment type="cofactor">
    <cofactor evidence="1">
        <name>FAD</name>
        <dbReference type="ChEBI" id="CHEBI:57692"/>
    </cofactor>
</comment>
<keyword evidence="5" id="KW-0560">Oxidoreductase</keyword>
<dbReference type="SUPFAM" id="SSF56645">
    <property type="entry name" value="Acyl-CoA dehydrogenase NM domain-like"/>
    <property type="match status" value="1"/>
</dbReference>
<evidence type="ECO:0000256" key="3">
    <source>
        <dbReference type="ARBA" id="ARBA00022630"/>
    </source>
</evidence>
<comment type="caution">
    <text evidence="8">The sequence shown here is derived from an EMBL/GenBank/DDBJ whole genome shotgun (WGS) entry which is preliminary data.</text>
</comment>
<dbReference type="RefSeq" id="WP_345424228.1">
    <property type="nucleotide sequence ID" value="NZ_BAABGT010000083.1"/>
</dbReference>
<dbReference type="InterPro" id="IPR036250">
    <property type="entry name" value="AcylCo_DH-like_C"/>
</dbReference>
<evidence type="ECO:0000256" key="2">
    <source>
        <dbReference type="ARBA" id="ARBA00009347"/>
    </source>
</evidence>